<gene>
    <name evidence="1" type="ORF">UABAM_04595</name>
</gene>
<dbReference type="Proteomes" id="UP000326354">
    <property type="component" value="Chromosome"/>
</dbReference>
<sequence length="624" mass="68622">MKLVNIFEIFKTERKTMYRIVIFLFIFSLLLTAQEFNSDIKIKTTGNSANLYLYNGKGNQWQIGGGEAGCYLYDRVGNRYTFFSDNSGRVGIGTTKPTEKLHVSGDVKIKTTGNSANLYLYNGKGNQWQIGGGEAGCYLYDRVGNRYTFFSDNSGRVGIGTTKPTEKLHVSGDVKIKTTGNSANLYLYNGKGNQWQIGGGEAGCYLYDRVGNRYTFFSDNSGRVGIGTTKPTAKLHVHGSAKFVTYPANNVGVQVGHENGNAPFIGNLGGDYGLNIVTKGQKRIHVATDGFVHVYSNLNVNGILNVTNELEVKGKSGFHSTVQTNNNDILLYTDTAHGVGVYHPAKPFNGFSSSGPVVYGYKGGALGTTVSGQKVALQWNDHNQVGINCKPFGHYELAVNGEIIATKGLEVKGKSDFHSTVQTNNNDILLYTDAAHGVGVYHPAKPFNGFASSGPVVYGYKGGALGTTVSGQKVALQWNDNNQVGINCKPHQNYELAVNGQVIATEIVVESGWADFVFDDDYKLMPLEEVEQQINKNKHLPDIPSEEEIKAKGVPIGKMQAKLLQKIEELTLYTIQQNQQIKQQNKQIQFLKLQNENLYKKTMEISNIKRQIKNMQEILIHGNK</sequence>
<organism evidence="1 2">
    <name type="scientific">Uabimicrobium amorphum</name>
    <dbReference type="NCBI Taxonomy" id="2596890"/>
    <lineage>
        <taxon>Bacteria</taxon>
        <taxon>Pseudomonadati</taxon>
        <taxon>Planctomycetota</taxon>
        <taxon>Candidatus Uabimicrobiia</taxon>
        <taxon>Candidatus Uabimicrobiales</taxon>
        <taxon>Candidatus Uabimicrobiaceae</taxon>
        <taxon>Candidatus Uabimicrobium</taxon>
    </lineage>
</organism>
<dbReference type="KEGG" id="uam:UABAM_04595"/>
<dbReference type="AlphaFoldDB" id="A0A5S9IQH2"/>
<name>A0A5S9IQH2_UABAM</name>
<evidence type="ECO:0000313" key="2">
    <source>
        <dbReference type="Proteomes" id="UP000326354"/>
    </source>
</evidence>
<protein>
    <submittedName>
        <fullName evidence="1">Uncharacterized protein</fullName>
    </submittedName>
</protein>
<reference evidence="1 2" key="1">
    <citation type="submission" date="2019-08" db="EMBL/GenBank/DDBJ databases">
        <title>Complete genome sequence of Candidatus Uab amorphum.</title>
        <authorList>
            <person name="Shiratori T."/>
            <person name="Suzuki S."/>
            <person name="Kakizawa Y."/>
            <person name="Ishida K."/>
        </authorList>
    </citation>
    <scope>NUCLEOTIDE SEQUENCE [LARGE SCALE GENOMIC DNA]</scope>
    <source>
        <strain evidence="1 2">SRT547</strain>
    </source>
</reference>
<accession>A0A5S9IQH2</accession>
<dbReference type="EMBL" id="AP019860">
    <property type="protein sequence ID" value="BBM86209.1"/>
    <property type="molecule type" value="Genomic_DNA"/>
</dbReference>
<keyword evidence="2" id="KW-1185">Reference proteome</keyword>
<proteinExistence type="predicted"/>
<evidence type="ECO:0000313" key="1">
    <source>
        <dbReference type="EMBL" id="BBM86209.1"/>
    </source>
</evidence>